<proteinExistence type="predicted"/>
<dbReference type="AlphaFoldDB" id="A0A9D1WTX2"/>
<accession>A0A9D1WTX2</accession>
<reference evidence="2" key="1">
    <citation type="journal article" date="2021" name="PeerJ">
        <title>Extensive microbial diversity within the chicken gut microbiome revealed by metagenomics and culture.</title>
        <authorList>
            <person name="Gilroy R."/>
            <person name="Ravi A."/>
            <person name="Getino M."/>
            <person name="Pursley I."/>
            <person name="Horton D.L."/>
            <person name="Alikhan N.F."/>
            <person name="Baker D."/>
            <person name="Gharbi K."/>
            <person name="Hall N."/>
            <person name="Watson M."/>
            <person name="Adriaenssens E.M."/>
            <person name="Foster-Nyarko E."/>
            <person name="Jarju S."/>
            <person name="Secka A."/>
            <person name="Antonio M."/>
            <person name="Oren A."/>
            <person name="Chaudhuri R.R."/>
            <person name="La Ragione R."/>
            <person name="Hildebrand F."/>
            <person name="Pallen M.J."/>
        </authorList>
    </citation>
    <scope>NUCLEOTIDE SEQUENCE</scope>
    <source>
        <strain evidence="2">CHK191-13928</strain>
    </source>
</reference>
<sequence>MRSRVWRRTLAAVCVIGLTIVTVCSCGSKEAVGPEKMMDAFYRLLIYQDTDPIAKLGVDQDEAKETLSDYRKAMTSAIQKQFKAAGISISQSQSEEIVNEINGALKKLDYDVIVKEESGKKASVQIVSESIPYQDIFKDASDKTIRELEPRHIEKLSDAKDLLVANVKEGFHNAKPSSGKHKKTFELKKKKVKSGKNTLLVFFPVDAREMGSQLMNLAIGKS</sequence>
<feature type="signal peptide" evidence="1">
    <location>
        <begin position="1"/>
        <end position="25"/>
    </location>
</feature>
<gene>
    <name evidence="2" type="ORF">H9735_01265</name>
</gene>
<keyword evidence="1" id="KW-0732">Signal</keyword>
<name>A0A9D1WTX2_9FIRM</name>
<dbReference type="EMBL" id="DXEM01000004">
    <property type="protein sequence ID" value="HIX66735.1"/>
    <property type="molecule type" value="Genomic_DNA"/>
</dbReference>
<dbReference type="PROSITE" id="PS51257">
    <property type="entry name" value="PROKAR_LIPOPROTEIN"/>
    <property type="match status" value="1"/>
</dbReference>
<feature type="chain" id="PRO_5039050416" description="DUF5105 domain-containing protein" evidence="1">
    <location>
        <begin position="26"/>
        <end position="222"/>
    </location>
</feature>
<evidence type="ECO:0000313" key="3">
    <source>
        <dbReference type="Proteomes" id="UP000886721"/>
    </source>
</evidence>
<protein>
    <recommendedName>
        <fullName evidence="4">DUF5105 domain-containing protein</fullName>
    </recommendedName>
</protein>
<dbReference type="Proteomes" id="UP000886721">
    <property type="component" value="Unassembled WGS sequence"/>
</dbReference>
<reference evidence="2" key="2">
    <citation type="submission" date="2021-04" db="EMBL/GenBank/DDBJ databases">
        <authorList>
            <person name="Gilroy R."/>
        </authorList>
    </citation>
    <scope>NUCLEOTIDE SEQUENCE</scope>
    <source>
        <strain evidence="2">CHK191-13928</strain>
    </source>
</reference>
<evidence type="ECO:0008006" key="4">
    <source>
        <dbReference type="Google" id="ProtNLM"/>
    </source>
</evidence>
<comment type="caution">
    <text evidence="2">The sequence shown here is derived from an EMBL/GenBank/DDBJ whole genome shotgun (WGS) entry which is preliminary data.</text>
</comment>
<evidence type="ECO:0000313" key="2">
    <source>
        <dbReference type="EMBL" id="HIX66735.1"/>
    </source>
</evidence>
<organism evidence="2 3">
    <name type="scientific">Candidatus Anaerostipes excrementavium</name>
    <dbReference type="NCBI Taxonomy" id="2838463"/>
    <lineage>
        <taxon>Bacteria</taxon>
        <taxon>Bacillati</taxon>
        <taxon>Bacillota</taxon>
        <taxon>Clostridia</taxon>
        <taxon>Lachnospirales</taxon>
        <taxon>Lachnospiraceae</taxon>
        <taxon>Anaerostipes</taxon>
    </lineage>
</organism>
<evidence type="ECO:0000256" key="1">
    <source>
        <dbReference type="SAM" id="SignalP"/>
    </source>
</evidence>